<dbReference type="InterPro" id="IPR036922">
    <property type="entry name" value="Rieske_2Fe-2S_sf"/>
</dbReference>
<evidence type="ECO:0000256" key="4">
    <source>
        <dbReference type="ARBA" id="ARBA00023014"/>
    </source>
</evidence>
<keyword evidence="2" id="KW-0479">Metal-binding</keyword>
<name>D9Q1Y1_ACIS3</name>
<dbReference type="InterPro" id="IPR017941">
    <property type="entry name" value="Rieske_2Fe-2S"/>
</dbReference>
<reference evidence="7 8" key="1">
    <citation type="journal article" date="2010" name="Appl. Environ. Microbiol.">
        <title>The genome sequence of the crenarchaeon Acidilobus saccharovorans supports a new order, Acidilobales, and suggests an important ecological role in terrestrial acidic hot springs.</title>
        <authorList>
            <person name="Mardanov A.V."/>
            <person name="Svetlitchnyi V.A."/>
            <person name="Beletsky A.V."/>
            <person name="Prokofeva M.I."/>
            <person name="Bonch-Osmolovskaya E.A."/>
            <person name="Ravin N.V."/>
            <person name="Skryabin K.G."/>
        </authorList>
    </citation>
    <scope>NUCLEOTIDE SEQUENCE [LARGE SCALE GENOMIC DNA]</scope>
    <source>
        <strain evidence="8">DSM 16705 / JCM 18335 / VKM B-2471 / 345-15</strain>
    </source>
</reference>
<evidence type="ECO:0000256" key="3">
    <source>
        <dbReference type="ARBA" id="ARBA00023004"/>
    </source>
</evidence>
<dbReference type="eggNOG" id="arCOG02854">
    <property type="taxonomic scope" value="Archaea"/>
</dbReference>
<feature type="domain" description="Rieske" evidence="6">
    <location>
        <begin position="4"/>
        <end position="113"/>
    </location>
</feature>
<dbReference type="PROSITE" id="PS51296">
    <property type="entry name" value="RIESKE"/>
    <property type="match status" value="1"/>
</dbReference>
<dbReference type="PANTHER" id="PTHR21496">
    <property type="entry name" value="FERREDOXIN-RELATED"/>
    <property type="match status" value="1"/>
</dbReference>
<dbReference type="Proteomes" id="UP000000346">
    <property type="component" value="Chromosome"/>
</dbReference>
<comment type="cofactor">
    <cofactor evidence="5">
        <name>[2Fe-2S] cluster</name>
        <dbReference type="ChEBI" id="CHEBI:190135"/>
    </cofactor>
</comment>
<dbReference type="PANTHER" id="PTHR21496:SF0">
    <property type="entry name" value="RIESKE DOMAIN-CONTAINING PROTEIN"/>
    <property type="match status" value="1"/>
</dbReference>
<dbReference type="STRING" id="666510.ASAC_0913"/>
<dbReference type="Pfam" id="PF00355">
    <property type="entry name" value="Rieske"/>
    <property type="match status" value="1"/>
</dbReference>
<accession>D9Q1Y1</accession>
<keyword evidence="1" id="KW-0001">2Fe-2S</keyword>
<proteinExistence type="predicted"/>
<dbReference type="AlphaFoldDB" id="D9Q1Y1"/>
<dbReference type="CDD" id="cd03467">
    <property type="entry name" value="Rieske"/>
    <property type="match status" value="1"/>
</dbReference>
<keyword evidence="8" id="KW-1185">Reference proteome</keyword>
<evidence type="ECO:0000256" key="5">
    <source>
        <dbReference type="ARBA" id="ARBA00034078"/>
    </source>
</evidence>
<dbReference type="GeneID" id="9499152"/>
<dbReference type="SUPFAM" id="SSF50022">
    <property type="entry name" value="ISP domain"/>
    <property type="match status" value="1"/>
</dbReference>
<sequence length="116" mass="13046">MVFRKISVMAKIFDARDHAVVIIDNTPVLIVKHNGEFYAMDARCPHMGCGVLSDVEDGHIAVCPLHKAKFDVLTGDMVSQPIVMPERKCEFNKELQPPLKTYRVRVSPEGLLEIDI</sequence>
<dbReference type="OrthoDB" id="6837at2157"/>
<dbReference type="EMBL" id="CP001742">
    <property type="protein sequence ID" value="ADL19319.1"/>
    <property type="molecule type" value="Genomic_DNA"/>
</dbReference>
<dbReference type="KEGG" id="asc:ASAC_0913"/>
<evidence type="ECO:0000256" key="1">
    <source>
        <dbReference type="ARBA" id="ARBA00022714"/>
    </source>
</evidence>
<evidence type="ECO:0000313" key="8">
    <source>
        <dbReference type="Proteomes" id="UP000000346"/>
    </source>
</evidence>
<organism evidence="7 8">
    <name type="scientific">Acidilobus saccharovorans (strain DSM 16705 / JCM 18335 / VKM B-2471 / 345-15)</name>
    <dbReference type="NCBI Taxonomy" id="666510"/>
    <lineage>
        <taxon>Archaea</taxon>
        <taxon>Thermoproteota</taxon>
        <taxon>Thermoprotei</taxon>
        <taxon>Acidilobales</taxon>
        <taxon>Acidilobaceae</taxon>
        <taxon>Acidilobus</taxon>
    </lineage>
</organism>
<dbReference type="Gene3D" id="2.102.10.10">
    <property type="entry name" value="Rieske [2Fe-2S] iron-sulphur domain"/>
    <property type="match status" value="1"/>
</dbReference>
<keyword evidence="3" id="KW-0408">Iron</keyword>
<dbReference type="GO" id="GO:0046872">
    <property type="term" value="F:metal ion binding"/>
    <property type="evidence" value="ECO:0007669"/>
    <property type="project" value="UniProtKB-KW"/>
</dbReference>
<evidence type="ECO:0000259" key="6">
    <source>
        <dbReference type="PROSITE" id="PS51296"/>
    </source>
</evidence>
<keyword evidence="4" id="KW-0411">Iron-sulfur</keyword>
<evidence type="ECO:0000256" key="2">
    <source>
        <dbReference type="ARBA" id="ARBA00022723"/>
    </source>
</evidence>
<protein>
    <submittedName>
        <fullName evidence="7">Ferredoxin related protein</fullName>
    </submittedName>
</protein>
<dbReference type="RefSeq" id="WP_013266831.1">
    <property type="nucleotide sequence ID" value="NC_014374.1"/>
</dbReference>
<dbReference type="InParanoid" id="D9Q1Y1"/>
<evidence type="ECO:0000313" key="7">
    <source>
        <dbReference type="EMBL" id="ADL19319.1"/>
    </source>
</evidence>
<dbReference type="GO" id="GO:0051537">
    <property type="term" value="F:2 iron, 2 sulfur cluster binding"/>
    <property type="evidence" value="ECO:0007669"/>
    <property type="project" value="UniProtKB-KW"/>
</dbReference>
<dbReference type="HOGENOM" id="CLU_055690_5_4_2"/>
<gene>
    <name evidence="7" type="ordered locus">ASAC_0913</name>
</gene>